<proteinExistence type="predicted"/>
<accession>A0A8H3X7D4</accession>
<comment type="caution">
    <text evidence="2">The sequence shown here is derived from an EMBL/GenBank/DDBJ whole genome shotgun (WGS) entry which is preliminary data.</text>
</comment>
<feature type="region of interest" description="Disordered" evidence="1">
    <location>
        <begin position="559"/>
        <end position="602"/>
    </location>
</feature>
<protein>
    <submittedName>
        <fullName evidence="2">Uncharacterized protein</fullName>
    </submittedName>
</protein>
<name>A0A8H3X7D4_GIGMA</name>
<dbReference type="EMBL" id="WTPW01001808">
    <property type="protein sequence ID" value="KAF0412719.1"/>
    <property type="molecule type" value="Genomic_DNA"/>
</dbReference>
<evidence type="ECO:0000313" key="3">
    <source>
        <dbReference type="Proteomes" id="UP000439903"/>
    </source>
</evidence>
<organism evidence="2 3">
    <name type="scientific">Gigaspora margarita</name>
    <dbReference type="NCBI Taxonomy" id="4874"/>
    <lineage>
        <taxon>Eukaryota</taxon>
        <taxon>Fungi</taxon>
        <taxon>Fungi incertae sedis</taxon>
        <taxon>Mucoromycota</taxon>
        <taxon>Glomeromycotina</taxon>
        <taxon>Glomeromycetes</taxon>
        <taxon>Diversisporales</taxon>
        <taxon>Gigasporaceae</taxon>
        <taxon>Gigaspora</taxon>
    </lineage>
</organism>
<evidence type="ECO:0000256" key="1">
    <source>
        <dbReference type="SAM" id="MobiDB-lite"/>
    </source>
</evidence>
<sequence>MTAALGFILEVLEYIITEGEEEKDYTEWSDVGTEVKKVKSKVFRRYQRSAKKDHTCEMDDPHDAGWHCGSGGKLKGIVSERESEEFDQEKEENVYTEPREIVDSKALEFLLEIMEKYSHLMPSQNYPQRIQEEEVAYPEVDLPGTRTPVATPKDLYRKEKEEGVNDKENDSAKLMQELLIIYNTLSQKITRDKEETPEVNAEPENLVLNLIKNFCREVLVEAELEKGKGPTFGSYLGLTEMGYSCKMDKIDDNLGLKEKIVMDALCRNSMPTSGSKELNRKEIKIEEVELKFIPVKSGDKLKKFDVDDMDEPCEEDQDGIKTDDEANRIMNIDSEVTGETTIVSKVELRGYDRKKEKKMETVPTEPREIVDGETLEFLLETIEDGSSPISHQNYSLKIREESAYFDLPVLDAYYDLDEYVGETFNDAKPGSNKEENTLEALFKEIATEYDALLQKLTPRDMEPIRKPVGEINVTKEEEKSNKKIVDNLEVLTKKEKLDRACELWMEKVNKFKRIATWNKKEMEEPTRRKPTEETFNVDNLDGLYSLGYCHQYGIRVENDGIDNEEKEEKDYSSEGSDPNDVKAVASEPEETEMLQKEDKMDDETAGEKGWNMLAKKNNKHEEKNTGIERLFRGEALYVAHEKRTKGVEEFRKNDGKVKRRKLVDIEDTLNVGKCYQNQTRMSANTIDTKGVFKIGCPYQGIMNVKKRRSLWMVFEMYQGCQFGWQIRPGWTK</sequence>
<keyword evidence="3" id="KW-1185">Reference proteome</keyword>
<dbReference type="AlphaFoldDB" id="A0A8H3X7D4"/>
<dbReference type="Proteomes" id="UP000439903">
    <property type="component" value="Unassembled WGS sequence"/>
</dbReference>
<evidence type="ECO:0000313" key="2">
    <source>
        <dbReference type="EMBL" id="KAF0412719.1"/>
    </source>
</evidence>
<gene>
    <name evidence="2" type="ORF">F8M41_007872</name>
</gene>
<reference evidence="2 3" key="1">
    <citation type="journal article" date="2019" name="Environ. Microbiol.">
        <title>At the nexus of three kingdoms: the genome of the mycorrhizal fungus Gigaspora margarita provides insights into plant, endobacterial and fungal interactions.</title>
        <authorList>
            <person name="Venice F."/>
            <person name="Ghignone S."/>
            <person name="Salvioli di Fossalunga A."/>
            <person name="Amselem J."/>
            <person name="Novero M."/>
            <person name="Xianan X."/>
            <person name="Sedzielewska Toro K."/>
            <person name="Morin E."/>
            <person name="Lipzen A."/>
            <person name="Grigoriev I.V."/>
            <person name="Henrissat B."/>
            <person name="Martin F.M."/>
            <person name="Bonfante P."/>
        </authorList>
    </citation>
    <scope>NUCLEOTIDE SEQUENCE [LARGE SCALE GENOMIC DNA]</scope>
    <source>
        <strain evidence="2 3">BEG34</strain>
    </source>
</reference>